<dbReference type="RefSeq" id="WP_143298119.1">
    <property type="nucleotide sequence ID" value="NZ_QURW01000047.1"/>
</dbReference>
<evidence type="ECO:0000313" key="2">
    <source>
        <dbReference type="EMBL" id="RQD85569.1"/>
    </source>
</evidence>
<reference evidence="2 3" key="1">
    <citation type="submission" date="2018-08" db="EMBL/GenBank/DDBJ databases">
        <title>Survival mechanisms of Campylobacter hepaticus identified by genomic analysis and comparative transcriptomic analysis of in vivo and in vitro derived bacteria.</title>
        <authorList>
            <person name="Van T.T.H."/>
            <person name="Moore R.J."/>
        </authorList>
    </citation>
    <scope>NUCLEOTIDE SEQUENCE [LARGE SCALE GENOMIC DNA]</scope>
    <source>
        <strain evidence="2 3">54L</strain>
    </source>
</reference>
<dbReference type="PANTHER" id="PTHR22916:SF3">
    <property type="entry name" value="UDP-GLCNAC:BETAGAL BETA-1,3-N-ACETYLGLUCOSAMINYLTRANSFERASE-LIKE PROTEIN 1"/>
    <property type="match status" value="1"/>
</dbReference>
<evidence type="ECO:0000259" key="1">
    <source>
        <dbReference type="Pfam" id="PF00535"/>
    </source>
</evidence>
<accession>A0A424YY88</accession>
<dbReference type="SUPFAM" id="SSF53448">
    <property type="entry name" value="Nucleotide-diphospho-sugar transferases"/>
    <property type="match status" value="1"/>
</dbReference>
<organism evidence="2 3">
    <name type="scientific">Campylobacter hepaticus</name>
    <dbReference type="NCBI Taxonomy" id="1813019"/>
    <lineage>
        <taxon>Bacteria</taxon>
        <taxon>Pseudomonadati</taxon>
        <taxon>Campylobacterota</taxon>
        <taxon>Epsilonproteobacteria</taxon>
        <taxon>Campylobacterales</taxon>
        <taxon>Campylobacteraceae</taxon>
        <taxon>Campylobacter</taxon>
    </lineage>
</organism>
<dbReference type="InterPro" id="IPR001173">
    <property type="entry name" value="Glyco_trans_2-like"/>
</dbReference>
<dbReference type="PANTHER" id="PTHR22916">
    <property type="entry name" value="GLYCOSYLTRANSFERASE"/>
    <property type="match status" value="1"/>
</dbReference>
<evidence type="ECO:0000313" key="3">
    <source>
        <dbReference type="Proteomes" id="UP000286095"/>
    </source>
</evidence>
<dbReference type="InterPro" id="IPR029044">
    <property type="entry name" value="Nucleotide-diphossugar_trans"/>
</dbReference>
<dbReference type="Pfam" id="PF00535">
    <property type="entry name" value="Glycos_transf_2"/>
    <property type="match status" value="1"/>
</dbReference>
<keyword evidence="2" id="KW-0808">Transferase</keyword>
<gene>
    <name evidence="2" type="ORF">DZD40_07610</name>
</gene>
<feature type="domain" description="Glycosyltransferase 2-like" evidence="1">
    <location>
        <begin position="2"/>
        <end position="121"/>
    </location>
</feature>
<protein>
    <submittedName>
        <fullName evidence="2">Glycosyltransferase family 2 protein</fullName>
    </submittedName>
</protein>
<dbReference type="Gene3D" id="3.90.550.10">
    <property type="entry name" value="Spore Coat Polysaccharide Biosynthesis Protein SpsA, Chain A"/>
    <property type="match status" value="1"/>
</dbReference>
<dbReference type="Proteomes" id="UP000286095">
    <property type="component" value="Unassembled WGS sequence"/>
</dbReference>
<dbReference type="AlphaFoldDB" id="A0A424YY88"/>
<dbReference type="CDD" id="cd00761">
    <property type="entry name" value="Glyco_tranf_GTA_type"/>
    <property type="match status" value="1"/>
</dbReference>
<dbReference type="GO" id="GO:0016758">
    <property type="term" value="F:hexosyltransferase activity"/>
    <property type="evidence" value="ECO:0007669"/>
    <property type="project" value="UniProtKB-ARBA"/>
</dbReference>
<dbReference type="EMBL" id="QURW01000047">
    <property type="protein sequence ID" value="RQD85569.1"/>
    <property type="molecule type" value="Genomic_DNA"/>
</dbReference>
<sequence length="281" mass="33611">VEKYIARALHTCINQTFKDIEIIVVDDCGEDKSIDIAKEYAKQDSRIKIIHNHENLKLLRARYEGVKAASSPYIMFLDPDDYLELDACETCIKILNDEDIDLLFYDALILNDKNTVKINLSCNKGKYNNKEFILNLIKTKRLFWSIWAKVMKKELYFLAFESLKLDNQIKINMAEDVLMYYPYLDKSKYCHNNLNYTSITKHKDLKEQNLKEMRYVIKILDLANFQNEKLSLLNLILHYLYIDQSKIEQELFNEISFKTIFSIRIKKYLFKFYRMYYILTK</sequence>
<proteinExistence type="predicted"/>
<comment type="caution">
    <text evidence="2">The sequence shown here is derived from an EMBL/GenBank/DDBJ whole genome shotgun (WGS) entry which is preliminary data.</text>
</comment>
<feature type="non-terminal residue" evidence="2">
    <location>
        <position position="1"/>
    </location>
</feature>
<name>A0A424YY88_9BACT</name>